<feature type="binding site" evidence="10">
    <location>
        <position position="41"/>
    </location>
    <ligand>
        <name>ATP</name>
        <dbReference type="ChEBI" id="CHEBI:30616"/>
    </ligand>
</feature>
<keyword evidence="3" id="KW-0808">Transferase</keyword>
<organism evidence="14 15">
    <name type="scientific">Gordonia defluvii</name>
    <dbReference type="NCBI Taxonomy" id="283718"/>
    <lineage>
        <taxon>Bacteria</taxon>
        <taxon>Bacillati</taxon>
        <taxon>Actinomycetota</taxon>
        <taxon>Actinomycetes</taxon>
        <taxon>Mycobacteriales</taxon>
        <taxon>Gordoniaceae</taxon>
        <taxon>Gordonia</taxon>
    </lineage>
</organism>
<keyword evidence="5 10" id="KW-0547">Nucleotide-binding</keyword>
<evidence type="ECO:0000256" key="6">
    <source>
        <dbReference type="ARBA" id="ARBA00022777"/>
    </source>
</evidence>
<dbReference type="SMART" id="SM00740">
    <property type="entry name" value="PASTA"/>
    <property type="match status" value="4"/>
</dbReference>
<keyword evidence="15" id="KW-1185">Reference proteome</keyword>
<dbReference type="CDD" id="cd14014">
    <property type="entry name" value="STKc_PknB_like"/>
    <property type="match status" value="1"/>
</dbReference>
<dbReference type="Gene3D" id="3.30.200.20">
    <property type="entry name" value="Phosphorylase Kinase, domain 1"/>
    <property type="match status" value="1"/>
</dbReference>
<reference evidence="15" key="1">
    <citation type="journal article" date="2019" name="Int. J. Syst. Evol. Microbiol.">
        <title>The Global Catalogue of Microorganisms (GCM) 10K type strain sequencing project: providing services to taxonomists for standard genome sequencing and annotation.</title>
        <authorList>
            <consortium name="The Broad Institute Genomics Platform"/>
            <consortium name="The Broad Institute Genome Sequencing Center for Infectious Disease"/>
            <person name="Wu L."/>
            <person name="Ma J."/>
        </authorList>
    </citation>
    <scope>NUCLEOTIDE SEQUENCE [LARGE SCALE GENOMIC DNA]</scope>
    <source>
        <strain evidence="15">JCM 14234</strain>
    </source>
</reference>
<feature type="transmembrane region" description="Helical" evidence="11">
    <location>
        <begin position="333"/>
        <end position="353"/>
    </location>
</feature>
<dbReference type="PROSITE" id="PS00108">
    <property type="entry name" value="PROTEIN_KINASE_ST"/>
    <property type="match status" value="1"/>
</dbReference>
<dbReference type="RefSeq" id="WP_290706746.1">
    <property type="nucleotide sequence ID" value="NZ_BAAAVS010000016.1"/>
</dbReference>
<gene>
    <name evidence="14" type="primary">pknB</name>
    <name evidence="14" type="ORF">GCM10010528_08660</name>
</gene>
<evidence type="ECO:0000256" key="9">
    <source>
        <dbReference type="ARBA" id="ARBA00048679"/>
    </source>
</evidence>
<dbReference type="SUPFAM" id="SSF56112">
    <property type="entry name" value="Protein kinase-like (PK-like)"/>
    <property type="match status" value="1"/>
</dbReference>
<dbReference type="InterPro" id="IPR005543">
    <property type="entry name" value="PASTA_dom"/>
</dbReference>
<comment type="caution">
    <text evidence="14">The sequence shown here is derived from an EMBL/GenBank/DDBJ whole genome shotgun (WGS) entry which is preliminary data.</text>
</comment>
<dbReference type="GO" id="GO:0016301">
    <property type="term" value="F:kinase activity"/>
    <property type="evidence" value="ECO:0007669"/>
    <property type="project" value="UniProtKB-KW"/>
</dbReference>
<evidence type="ECO:0000259" key="12">
    <source>
        <dbReference type="PROSITE" id="PS50011"/>
    </source>
</evidence>
<sequence>MTSTPHHLSDRYQLGETLGFGGMSEVHFARDLLLNRDVAVKVLRADLARDPSFYLRFRREAQNAAKLNHPTIVQVFDTGEAQTDEGPLPFIVMEYVEGETLRDILRADGPLAPRQALTWMADVAAAMDFSHRASIVHRDMKPANVMIDRTGAVKVMDFGIARAMNDTSATMTQTSAVMGTAQYLSPEQARGMKVDPRSDIYSMGCVLFELLTGEPPFTGDSPVAVAHQHVHEAPPVPSDLRSDISPELDSVILKAISKNPANRYQTAAEFRADLIRVLSGQRPAAPMIMSDAERTDLIDTGPRALVRPTAGGRRDGGGAAVGGRIYRERRLRAAAILAVVLILVGGLLVWAPWSGPARDVTVPTITGMSGQQAEQLLNQMGFKVKKMQEASLDIPVGNATRSTPGGGVRAEERSEVTLYVSTGPARHKIPDVHGKSKADAVNTMSMLGFTVVKTDKVDSPKELLDKAVNSTPPAGTDTEVNSVVVIHIGQGPKQVTIPELAGETEDRARAILKQLGVKMSVVPGDSEMPRGEVVTTSPSAGATISDDQPVTVTVSRGNMFIVPNLVGKTPTQARAALAGAGWRASTLTQSARGLPLGHRDSGRVVAQDPPAGSAIRKDDGVSIVVGEGRLIG</sequence>
<keyword evidence="7 10" id="KW-0067">ATP-binding</keyword>
<evidence type="ECO:0000256" key="11">
    <source>
        <dbReference type="SAM" id="Phobius"/>
    </source>
</evidence>
<evidence type="ECO:0000256" key="10">
    <source>
        <dbReference type="PROSITE-ProRule" id="PRU10141"/>
    </source>
</evidence>
<dbReference type="PANTHER" id="PTHR43289:SF6">
    <property type="entry name" value="SERINE_THREONINE-PROTEIN KINASE NEKL-3"/>
    <property type="match status" value="1"/>
</dbReference>
<comment type="catalytic activity">
    <reaction evidence="9">
        <text>L-seryl-[protein] + ATP = O-phospho-L-seryl-[protein] + ADP + H(+)</text>
        <dbReference type="Rhea" id="RHEA:17989"/>
        <dbReference type="Rhea" id="RHEA-COMP:9863"/>
        <dbReference type="Rhea" id="RHEA-COMP:11604"/>
        <dbReference type="ChEBI" id="CHEBI:15378"/>
        <dbReference type="ChEBI" id="CHEBI:29999"/>
        <dbReference type="ChEBI" id="CHEBI:30616"/>
        <dbReference type="ChEBI" id="CHEBI:83421"/>
        <dbReference type="ChEBI" id="CHEBI:456216"/>
        <dbReference type="EC" id="2.7.11.1"/>
    </reaction>
</comment>
<dbReference type="InterPro" id="IPR008271">
    <property type="entry name" value="Ser/Thr_kinase_AS"/>
</dbReference>
<evidence type="ECO:0000256" key="8">
    <source>
        <dbReference type="ARBA" id="ARBA00047899"/>
    </source>
</evidence>
<keyword evidence="4" id="KW-0677">Repeat</keyword>
<evidence type="ECO:0000313" key="14">
    <source>
        <dbReference type="EMBL" id="GAA3029373.1"/>
    </source>
</evidence>
<dbReference type="EC" id="2.7.11.1" evidence="1"/>
<evidence type="ECO:0000256" key="4">
    <source>
        <dbReference type="ARBA" id="ARBA00022737"/>
    </source>
</evidence>
<dbReference type="InterPro" id="IPR017441">
    <property type="entry name" value="Protein_kinase_ATP_BS"/>
</dbReference>
<proteinExistence type="predicted"/>
<feature type="domain" description="PASTA" evidence="13">
    <location>
        <begin position="355"/>
        <end position="422"/>
    </location>
</feature>
<evidence type="ECO:0000259" key="13">
    <source>
        <dbReference type="PROSITE" id="PS51178"/>
    </source>
</evidence>
<evidence type="ECO:0000256" key="3">
    <source>
        <dbReference type="ARBA" id="ARBA00022679"/>
    </source>
</evidence>
<dbReference type="PROSITE" id="PS50011">
    <property type="entry name" value="PROTEIN_KINASE_DOM"/>
    <property type="match status" value="1"/>
</dbReference>
<dbReference type="Pfam" id="PF03793">
    <property type="entry name" value="PASTA"/>
    <property type="match status" value="4"/>
</dbReference>
<dbReference type="Proteomes" id="UP001501035">
    <property type="component" value="Unassembled WGS sequence"/>
</dbReference>
<dbReference type="InterPro" id="IPR000719">
    <property type="entry name" value="Prot_kinase_dom"/>
</dbReference>
<dbReference type="CDD" id="cd06577">
    <property type="entry name" value="PASTA_pknB"/>
    <property type="match status" value="4"/>
</dbReference>
<dbReference type="PROSITE" id="PS51178">
    <property type="entry name" value="PASTA"/>
    <property type="match status" value="4"/>
</dbReference>
<dbReference type="InterPro" id="IPR011009">
    <property type="entry name" value="Kinase-like_dom_sf"/>
</dbReference>
<feature type="domain" description="PASTA" evidence="13">
    <location>
        <begin position="423"/>
        <end position="490"/>
    </location>
</feature>
<dbReference type="EMBL" id="BAAAVS010000016">
    <property type="protein sequence ID" value="GAA3029373.1"/>
    <property type="molecule type" value="Genomic_DNA"/>
</dbReference>
<keyword evidence="2" id="KW-0723">Serine/threonine-protein kinase</keyword>
<evidence type="ECO:0000256" key="7">
    <source>
        <dbReference type="ARBA" id="ARBA00022840"/>
    </source>
</evidence>
<accession>A0ABP6L447</accession>
<dbReference type="PROSITE" id="PS00107">
    <property type="entry name" value="PROTEIN_KINASE_ATP"/>
    <property type="match status" value="1"/>
</dbReference>
<protein>
    <recommendedName>
        <fullName evidence="1">non-specific serine/threonine protein kinase</fullName>
        <ecNumber evidence="1">2.7.11.1</ecNumber>
    </recommendedName>
</protein>
<feature type="domain" description="PASTA" evidence="13">
    <location>
        <begin position="491"/>
        <end position="556"/>
    </location>
</feature>
<feature type="domain" description="PASTA" evidence="13">
    <location>
        <begin position="557"/>
        <end position="627"/>
    </location>
</feature>
<dbReference type="Gene3D" id="3.30.10.20">
    <property type="match status" value="4"/>
</dbReference>
<dbReference type="Pfam" id="PF00069">
    <property type="entry name" value="Pkinase"/>
    <property type="match status" value="1"/>
</dbReference>
<evidence type="ECO:0000256" key="5">
    <source>
        <dbReference type="ARBA" id="ARBA00022741"/>
    </source>
</evidence>
<comment type="catalytic activity">
    <reaction evidence="8">
        <text>L-threonyl-[protein] + ATP = O-phospho-L-threonyl-[protein] + ADP + H(+)</text>
        <dbReference type="Rhea" id="RHEA:46608"/>
        <dbReference type="Rhea" id="RHEA-COMP:11060"/>
        <dbReference type="Rhea" id="RHEA-COMP:11605"/>
        <dbReference type="ChEBI" id="CHEBI:15378"/>
        <dbReference type="ChEBI" id="CHEBI:30013"/>
        <dbReference type="ChEBI" id="CHEBI:30616"/>
        <dbReference type="ChEBI" id="CHEBI:61977"/>
        <dbReference type="ChEBI" id="CHEBI:456216"/>
        <dbReference type="EC" id="2.7.11.1"/>
    </reaction>
</comment>
<evidence type="ECO:0000313" key="15">
    <source>
        <dbReference type="Proteomes" id="UP001501035"/>
    </source>
</evidence>
<evidence type="ECO:0000256" key="2">
    <source>
        <dbReference type="ARBA" id="ARBA00022527"/>
    </source>
</evidence>
<feature type="domain" description="Protein kinase" evidence="12">
    <location>
        <begin position="12"/>
        <end position="275"/>
    </location>
</feature>
<dbReference type="Gene3D" id="1.10.510.10">
    <property type="entry name" value="Transferase(Phosphotransferase) domain 1"/>
    <property type="match status" value="1"/>
</dbReference>
<keyword evidence="6 14" id="KW-0418">Kinase</keyword>
<dbReference type="NCBIfam" id="NF033483">
    <property type="entry name" value="PknB_PASTA_kin"/>
    <property type="match status" value="1"/>
</dbReference>
<keyword evidence="11" id="KW-0812">Transmembrane</keyword>
<evidence type="ECO:0000256" key="1">
    <source>
        <dbReference type="ARBA" id="ARBA00012513"/>
    </source>
</evidence>
<keyword evidence="11" id="KW-1133">Transmembrane helix</keyword>
<keyword evidence="11" id="KW-0472">Membrane</keyword>
<name>A0ABP6L447_9ACTN</name>
<dbReference type="PANTHER" id="PTHR43289">
    <property type="entry name" value="MITOGEN-ACTIVATED PROTEIN KINASE KINASE KINASE 20-RELATED"/>
    <property type="match status" value="1"/>
</dbReference>
<dbReference type="SMART" id="SM00220">
    <property type="entry name" value="S_TKc"/>
    <property type="match status" value="1"/>
</dbReference>